<keyword evidence="2" id="KW-1185">Reference proteome</keyword>
<protein>
    <submittedName>
        <fullName evidence="1">Uncharacterized protein</fullName>
    </submittedName>
</protein>
<comment type="caution">
    <text evidence="1">The sequence shown here is derived from an EMBL/GenBank/DDBJ whole genome shotgun (WGS) entry which is preliminary data.</text>
</comment>
<proteinExistence type="predicted"/>
<sequence length="103" mass="11697">MTPSATVYHLEPRWYHAFMPTSRRRYQVTETDDVARALDEAAKRWPNEPRSRLIVRTITAGGEALAQDAALEIRLAALKRLQGSEPDAYGPGYLEDLRTDWPA</sequence>
<evidence type="ECO:0000313" key="2">
    <source>
        <dbReference type="Proteomes" id="UP001501004"/>
    </source>
</evidence>
<dbReference type="Proteomes" id="UP001501004">
    <property type="component" value="Unassembled WGS sequence"/>
</dbReference>
<gene>
    <name evidence="1" type="ORF">GCM10022239_13910</name>
</gene>
<organism evidence="1 2">
    <name type="scientific">Leifsonella bigeumensis</name>
    <dbReference type="NCBI Taxonomy" id="433643"/>
    <lineage>
        <taxon>Bacteria</taxon>
        <taxon>Bacillati</taxon>
        <taxon>Actinomycetota</taxon>
        <taxon>Actinomycetes</taxon>
        <taxon>Micrococcales</taxon>
        <taxon>Microbacteriaceae</taxon>
        <taxon>Leifsonella</taxon>
    </lineage>
</organism>
<dbReference type="EMBL" id="BAABAE010000003">
    <property type="protein sequence ID" value="GAA3739499.1"/>
    <property type="molecule type" value="Genomic_DNA"/>
</dbReference>
<reference evidence="2" key="1">
    <citation type="journal article" date="2019" name="Int. J. Syst. Evol. Microbiol.">
        <title>The Global Catalogue of Microorganisms (GCM) 10K type strain sequencing project: providing services to taxonomists for standard genome sequencing and annotation.</title>
        <authorList>
            <consortium name="The Broad Institute Genomics Platform"/>
            <consortium name="The Broad Institute Genome Sequencing Center for Infectious Disease"/>
            <person name="Wu L."/>
            <person name="Ma J."/>
        </authorList>
    </citation>
    <scope>NUCLEOTIDE SEQUENCE [LARGE SCALE GENOMIC DNA]</scope>
    <source>
        <strain evidence="2">JCM 16949</strain>
    </source>
</reference>
<evidence type="ECO:0000313" key="1">
    <source>
        <dbReference type="EMBL" id="GAA3739499.1"/>
    </source>
</evidence>
<name>A0ABP7FK25_9MICO</name>
<accession>A0ABP7FK25</accession>